<name>A0A0A9Z0L2_LYGHE</name>
<feature type="region of interest" description="Disordered" evidence="1">
    <location>
        <begin position="207"/>
        <end position="229"/>
    </location>
</feature>
<accession>A0A0A9Z0L2</accession>
<evidence type="ECO:0000313" key="4">
    <source>
        <dbReference type="EMBL" id="JAG37406.1"/>
    </source>
</evidence>
<dbReference type="AlphaFoldDB" id="A0A0A9Z0L2"/>
<dbReference type="EMBL" id="GDHC01014372">
    <property type="protein sequence ID" value="JAQ04257.1"/>
    <property type="molecule type" value="Transcribed_RNA"/>
</dbReference>
<evidence type="ECO:0000313" key="3">
    <source>
        <dbReference type="EMBL" id="JAG37404.1"/>
    </source>
</evidence>
<organism evidence="4">
    <name type="scientific">Lygus hesperus</name>
    <name type="common">Western plant bug</name>
    <dbReference type="NCBI Taxonomy" id="30085"/>
    <lineage>
        <taxon>Eukaryota</taxon>
        <taxon>Metazoa</taxon>
        <taxon>Ecdysozoa</taxon>
        <taxon>Arthropoda</taxon>
        <taxon>Hexapoda</taxon>
        <taxon>Insecta</taxon>
        <taxon>Pterygota</taxon>
        <taxon>Neoptera</taxon>
        <taxon>Paraneoptera</taxon>
        <taxon>Hemiptera</taxon>
        <taxon>Heteroptera</taxon>
        <taxon>Panheteroptera</taxon>
        <taxon>Cimicomorpha</taxon>
        <taxon>Miridae</taxon>
        <taxon>Mirini</taxon>
        <taxon>Lygus</taxon>
    </lineage>
</organism>
<reference evidence="5" key="3">
    <citation type="journal article" date="2016" name="Gigascience">
        <title>De novo construction of an expanded transcriptome assembly for the western tarnished plant bug, Lygus hesperus.</title>
        <authorList>
            <person name="Tassone E.E."/>
            <person name="Geib S.M."/>
            <person name="Hall B."/>
            <person name="Fabrick J.A."/>
            <person name="Brent C.S."/>
            <person name="Hull J.J."/>
        </authorList>
    </citation>
    <scope>NUCLEOTIDE SEQUENCE</scope>
</reference>
<evidence type="ECO:0000256" key="1">
    <source>
        <dbReference type="SAM" id="MobiDB-lite"/>
    </source>
</evidence>
<protein>
    <submittedName>
        <fullName evidence="4">DNA polymerase IV</fullName>
    </submittedName>
</protein>
<dbReference type="Pfam" id="PF02944">
    <property type="entry name" value="BESS"/>
    <property type="match status" value="1"/>
</dbReference>
<reference evidence="4" key="2">
    <citation type="submission" date="2014-07" db="EMBL/GenBank/DDBJ databases">
        <authorList>
            <person name="Hull J."/>
        </authorList>
    </citation>
    <scope>NUCLEOTIDE SEQUENCE</scope>
</reference>
<evidence type="ECO:0000313" key="6">
    <source>
        <dbReference type="EMBL" id="JAQ17154.1"/>
    </source>
</evidence>
<dbReference type="EMBL" id="GBHO01006200">
    <property type="protein sequence ID" value="JAG37404.1"/>
    <property type="molecule type" value="Transcribed_RNA"/>
</dbReference>
<dbReference type="EMBL" id="GDHC01001475">
    <property type="protein sequence ID" value="JAQ17154.1"/>
    <property type="molecule type" value="Transcribed_RNA"/>
</dbReference>
<dbReference type="EMBL" id="GBHO01006198">
    <property type="protein sequence ID" value="JAG37406.1"/>
    <property type="molecule type" value="Transcribed_RNA"/>
</dbReference>
<feature type="domain" description="BESS" evidence="2">
    <location>
        <begin position="237"/>
        <end position="265"/>
    </location>
</feature>
<gene>
    <name evidence="4" type="primary">dinB_0</name>
    <name evidence="3" type="synonym">dinB_2</name>
    <name evidence="4" type="ORF">CM83_49901</name>
    <name evidence="3" type="ORF">CM83_49903</name>
    <name evidence="6" type="ORF">g.80609</name>
    <name evidence="5" type="ORF">g.80611</name>
</gene>
<dbReference type="GO" id="GO:0003677">
    <property type="term" value="F:DNA binding"/>
    <property type="evidence" value="ECO:0007669"/>
    <property type="project" value="InterPro"/>
</dbReference>
<reference evidence="4" key="1">
    <citation type="journal article" date="2014" name="PLoS ONE">
        <title>Transcriptome-Based Identification of ABC Transporters in the Western Tarnished Plant Bug Lygus hesperus.</title>
        <authorList>
            <person name="Hull J.J."/>
            <person name="Chaney K."/>
            <person name="Geib S.M."/>
            <person name="Fabrick J.A."/>
            <person name="Brent C.S."/>
            <person name="Walsh D."/>
            <person name="Lavine L.C."/>
        </authorList>
    </citation>
    <scope>NUCLEOTIDE SEQUENCE</scope>
</reference>
<sequence length="279" mass="31888">MTMEKMSDDSVAPDVDMEEDVIRADSDDDVTAAEPLTSAADNSNFVKGSHLTLKEQARQLVINVREYFRRERDNRGPLINTDLVLERTCAALKLPPGVVIRVTRPVYHLNSNGGTGRSDFASRLHPLRIDAIKNFVEMYYRTDSSASMTKAYEKIVRSGLFTGSHTTLRRLLQKEGFEFVRGKRRCDTFKRVKSEFIFEDCMSKKEDKETDSKDEEKTTEDGASKLEPHDSLKCERDDLEFFRSVLPSVAKLNDQDKLNFRMAVMTKMHALLYQPQLSS</sequence>
<proteinExistence type="predicted"/>
<dbReference type="InterPro" id="IPR004210">
    <property type="entry name" value="BESS_motif"/>
</dbReference>
<evidence type="ECO:0000259" key="2">
    <source>
        <dbReference type="Pfam" id="PF02944"/>
    </source>
</evidence>
<evidence type="ECO:0000313" key="5">
    <source>
        <dbReference type="EMBL" id="JAQ04257.1"/>
    </source>
</evidence>